<dbReference type="InterPro" id="IPR017853">
    <property type="entry name" value="GH"/>
</dbReference>
<evidence type="ECO:0000259" key="14">
    <source>
        <dbReference type="PROSITE" id="PS51910"/>
    </source>
</evidence>
<dbReference type="GO" id="GO:0005576">
    <property type="term" value="C:extracellular region"/>
    <property type="evidence" value="ECO:0007669"/>
    <property type="project" value="TreeGrafter"/>
</dbReference>
<dbReference type="Proteomes" id="UP001153636">
    <property type="component" value="Chromosome 5"/>
</dbReference>
<dbReference type="SMART" id="SM00636">
    <property type="entry name" value="Glyco_18"/>
    <property type="match status" value="1"/>
</dbReference>
<evidence type="ECO:0000256" key="12">
    <source>
        <dbReference type="RuleBase" id="RU000489"/>
    </source>
</evidence>
<evidence type="ECO:0000256" key="9">
    <source>
        <dbReference type="ARBA" id="ARBA00023277"/>
    </source>
</evidence>
<dbReference type="EC" id="3.2.1.14" evidence="3"/>
<accession>A0A9P0CX17</accession>
<feature type="domain" description="GH18" evidence="14">
    <location>
        <begin position="25"/>
        <end position="398"/>
    </location>
</feature>
<protein>
    <recommendedName>
        <fullName evidence="3">chitinase</fullName>
        <ecNumber evidence="3">3.2.1.14</ecNumber>
    </recommendedName>
</protein>
<comment type="similarity">
    <text evidence="2">Belongs to the glycosyl hydrolase 18 family. Chitinase class II subfamily.</text>
</comment>
<dbReference type="InterPro" id="IPR050314">
    <property type="entry name" value="Glycosyl_Hydrlase_18"/>
</dbReference>
<evidence type="ECO:0000256" key="8">
    <source>
        <dbReference type="ARBA" id="ARBA00023157"/>
    </source>
</evidence>
<keyword evidence="10 12" id="KW-0326">Glycosidase</keyword>
<dbReference type="InterPro" id="IPR001223">
    <property type="entry name" value="Glyco_hydro18_cat"/>
</dbReference>
<keyword evidence="8" id="KW-1015">Disulfide bond</keyword>
<dbReference type="InterPro" id="IPR001579">
    <property type="entry name" value="Glyco_hydro_18_chit_AS"/>
</dbReference>
<dbReference type="GO" id="GO:0000272">
    <property type="term" value="P:polysaccharide catabolic process"/>
    <property type="evidence" value="ECO:0007669"/>
    <property type="project" value="UniProtKB-KW"/>
</dbReference>
<feature type="chain" id="PRO_5040112369" description="chitinase" evidence="13">
    <location>
        <begin position="25"/>
        <end position="404"/>
    </location>
</feature>
<dbReference type="SUPFAM" id="SSF54556">
    <property type="entry name" value="Chitinase insertion domain"/>
    <property type="match status" value="1"/>
</dbReference>
<name>A0A9P0CX17_9CUCU</name>
<keyword evidence="5 13" id="KW-0732">Signal</keyword>
<dbReference type="Pfam" id="PF00704">
    <property type="entry name" value="Glyco_hydro_18"/>
    <property type="match status" value="1"/>
</dbReference>
<dbReference type="PANTHER" id="PTHR11177">
    <property type="entry name" value="CHITINASE"/>
    <property type="match status" value="1"/>
</dbReference>
<dbReference type="Gene3D" id="3.10.50.10">
    <property type="match status" value="1"/>
</dbReference>
<evidence type="ECO:0000256" key="3">
    <source>
        <dbReference type="ARBA" id="ARBA00012729"/>
    </source>
</evidence>
<evidence type="ECO:0000256" key="2">
    <source>
        <dbReference type="ARBA" id="ARBA00009121"/>
    </source>
</evidence>
<dbReference type="FunFam" id="3.10.50.10:FF:000004">
    <property type="entry name" value="Chitinase 5"/>
    <property type="match status" value="1"/>
</dbReference>
<evidence type="ECO:0000256" key="1">
    <source>
        <dbReference type="ARBA" id="ARBA00000822"/>
    </source>
</evidence>
<organism evidence="15 16">
    <name type="scientific">Psylliodes chrysocephalus</name>
    <dbReference type="NCBI Taxonomy" id="3402493"/>
    <lineage>
        <taxon>Eukaryota</taxon>
        <taxon>Metazoa</taxon>
        <taxon>Ecdysozoa</taxon>
        <taxon>Arthropoda</taxon>
        <taxon>Hexapoda</taxon>
        <taxon>Insecta</taxon>
        <taxon>Pterygota</taxon>
        <taxon>Neoptera</taxon>
        <taxon>Endopterygota</taxon>
        <taxon>Coleoptera</taxon>
        <taxon>Polyphaga</taxon>
        <taxon>Cucujiformia</taxon>
        <taxon>Chrysomeloidea</taxon>
        <taxon>Chrysomelidae</taxon>
        <taxon>Galerucinae</taxon>
        <taxon>Alticini</taxon>
        <taxon>Psylliodes</taxon>
    </lineage>
</organism>
<keyword evidence="6 12" id="KW-0378">Hydrolase</keyword>
<dbReference type="AlphaFoldDB" id="A0A9P0CX17"/>
<keyword evidence="7" id="KW-0146">Chitin degradation</keyword>
<reference evidence="15" key="1">
    <citation type="submission" date="2022-01" db="EMBL/GenBank/DDBJ databases">
        <authorList>
            <person name="King R."/>
        </authorList>
    </citation>
    <scope>NUCLEOTIDE SEQUENCE</scope>
</reference>
<evidence type="ECO:0000256" key="5">
    <source>
        <dbReference type="ARBA" id="ARBA00022729"/>
    </source>
</evidence>
<comment type="catalytic activity">
    <reaction evidence="1">
        <text>Random endo-hydrolysis of N-acetyl-beta-D-glucosaminide (1-&gt;4)-beta-linkages in chitin and chitodextrins.</text>
        <dbReference type="EC" id="3.2.1.14"/>
    </reaction>
</comment>
<dbReference type="Gene3D" id="3.20.20.80">
    <property type="entry name" value="Glycosidases"/>
    <property type="match status" value="1"/>
</dbReference>
<dbReference type="SUPFAM" id="SSF51445">
    <property type="entry name" value="(Trans)glycosidases"/>
    <property type="match status" value="1"/>
</dbReference>
<keyword evidence="9" id="KW-0119">Carbohydrate metabolism</keyword>
<evidence type="ECO:0000256" key="4">
    <source>
        <dbReference type="ARBA" id="ARBA00022669"/>
    </source>
</evidence>
<evidence type="ECO:0000256" key="13">
    <source>
        <dbReference type="SAM" id="SignalP"/>
    </source>
</evidence>
<evidence type="ECO:0000256" key="10">
    <source>
        <dbReference type="ARBA" id="ARBA00023295"/>
    </source>
</evidence>
<evidence type="ECO:0000256" key="7">
    <source>
        <dbReference type="ARBA" id="ARBA00023024"/>
    </source>
</evidence>
<evidence type="ECO:0000313" key="16">
    <source>
        <dbReference type="Proteomes" id="UP001153636"/>
    </source>
</evidence>
<evidence type="ECO:0000256" key="6">
    <source>
        <dbReference type="ARBA" id="ARBA00022801"/>
    </source>
</evidence>
<dbReference type="GO" id="GO:0008061">
    <property type="term" value="F:chitin binding"/>
    <property type="evidence" value="ECO:0007669"/>
    <property type="project" value="UniProtKB-KW"/>
</dbReference>
<dbReference type="OrthoDB" id="73875at2759"/>
<proteinExistence type="inferred from homology"/>
<dbReference type="EMBL" id="OV651817">
    <property type="protein sequence ID" value="CAH1110937.1"/>
    <property type="molecule type" value="Genomic_DNA"/>
</dbReference>
<dbReference type="InterPro" id="IPR011583">
    <property type="entry name" value="Chitinase_II/V-like_cat"/>
</dbReference>
<evidence type="ECO:0000256" key="11">
    <source>
        <dbReference type="ARBA" id="ARBA00023326"/>
    </source>
</evidence>
<feature type="signal peptide" evidence="13">
    <location>
        <begin position="1"/>
        <end position="24"/>
    </location>
</feature>
<dbReference type="PROSITE" id="PS51910">
    <property type="entry name" value="GH18_2"/>
    <property type="match status" value="1"/>
</dbReference>
<keyword evidence="4" id="KW-0147">Chitin-binding</keyword>
<evidence type="ECO:0000313" key="15">
    <source>
        <dbReference type="EMBL" id="CAH1110937.1"/>
    </source>
</evidence>
<keyword evidence="16" id="KW-1185">Reference proteome</keyword>
<gene>
    <name evidence="15" type="ORF">PSYICH_LOCUS11737</name>
</gene>
<dbReference type="GO" id="GO:0006032">
    <property type="term" value="P:chitin catabolic process"/>
    <property type="evidence" value="ECO:0007669"/>
    <property type="project" value="UniProtKB-KW"/>
</dbReference>
<dbReference type="GO" id="GO:0008843">
    <property type="term" value="F:endochitinase activity"/>
    <property type="evidence" value="ECO:0007669"/>
    <property type="project" value="UniProtKB-EC"/>
</dbReference>
<dbReference type="PROSITE" id="PS01095">
    <property type="entry name" value="GH18_1"/>
    <property type="match status" value="1"/>
</dbReference>
<keyword evidence="11" id="KW-0624">Polysaccharide degradation</keyword>
<dbReference type="PANTHER" id="PTHR11177:SF360">
    <property type="entry name" value="CHITINASE 4-RELATED"/>
    <property type="match status" value="1"/>
</dbReference>
<sequence length="404" mass="45597">MKLQVLLGAVCVIFMFSMIPTSSSHNIACYFASWAVYRNLSGTFDVYNIDPHLCTHVYFAFVELNEDGSLLILDKWESNDENDGGHYHGFRNLANLRKVNPELKTLVSLGGWNAGSKNFSGVSADPVKRQRLVQDSMRLIEKYNFDGFDIDWEYPTLRDKAHPEDKENFVELLKDYSAALKPRGLLLSAALAGAVDKIDSAYFVEQVSEYLDLLNIMTYDYHGAFDDFVGHVAPLHASPLDYQHGRNSTYVAATAVDYWIYKNADPSKINMGLATYGRTFTLEDKTNNQLYAPVLGPGPAGPYSGLKGSLGYNEICEHYSGSDSVYYWDDDQKVPHRVVDDTWIGFEDERSIGYKVDFAVSKGLGGLMIWSLDTDDFLGTCGRRYPLVNAVKDRLKYWESQEKK</sequence>
<dbReference type="InterPro" id="IPR029070">
    <property type="entry name" value="Chitinase_insertion_sf"/>
</dbReference>